<keyword evidence="4 6" id="KW-0964">Secreted</keyword>
<evidence type="ECO:0000256" key="6">
    <source>
        <dbReference type="RuleBase" id="RU367044"/>
    </source>
</evidence>
<dbReference type="STRING" id="22663.A0A2I0HY58"/>
<dbReference type="AlphaFoldDB" id="A0A2I0HY58"/>
<evidence type="ECO:0000256" key="1">
    <source>
        <dbReference type="ARBA" id="ARBA00004613"/>
    </source>
</evidence>
<dbReference type="EMBL" id="PGOL01004746">
    <property type="protein sequence ID" value="PKI36637.1"/>
    <property type="molecule type" value="Genomic_DNA"/>
</dbReference>
<keyword evidence="8" id="KW-1185">Reference proteome</keyword>
<protein>
    <recommendedName>
        <fullName evidence="6">S-protein homolog</fullName>
    </recommendedName>
</protein>
<accession>A0A2I0HY58</accession>
<evidence type="ECO:0000256" key="3">
    <source>
        <dbReference type="ARBA" id="ARBA00022471"/>
    </source>
</evidence>
<keyword evidence="5" id="KW-0732">Signal</keyword>
<dbReference type="GO" id="GO:0060320">
    <property type="term" value="P:rejection of self pollen"/>
    <property type="evidence" value="ECO:0007669"/>
    <property type="project" value="UniProtKB-KW"/>
</dbReference>
<dbReference type="PANTHER" id="PTHR31232">
    <property type="match status" value="1"/>
</dbReference>
<dbReference type="PANTHER" id="PTHR31232:SF43">
    <property type="entry name" value="S-PROTEIN HOMOLOG 29-RELATED"/>
    <property type="match status" value="1"/>
</dbReference>
<dbReference type="Pfam" id="PF05938">
    <property type="entry name" value="Self-incomp_S1"/>
    <property type="match status" value="1"/>
</dbReference>
<comment type="similarity">
    <text evidence="2 6">Belongs to the plant self-incompatibility (S1) protein family.</text>
</comment>
<evidence type="ECO:0000256" key="2">
    <source>
        <dbReference type="ARBA" id="ARBA00005581"/>
    </source>
</evidence>
<gene>
    <name evidence="7" type="ORF">CRG98_042963</name>
</gene>
<keyword evidence="3 6" id="KW-0713">Self-incompatibility</keyword>
<sequence length="134" mass="15212">MLGIYLESLIIATPIDASKITIVPKTKVEMFNKLSNGAPLTIHCKSRDDDLGKHVLGAGQSYSFQFRVNIFGSTLFFCGASWQGGQIKFEIYNTDRDDYGRCNEYCQWEARDYAIVGFKEGESKSYDISLPWHH</sequence>
<proteinExistence type="inferred from homology"/>
<organism evidence="7 8">
    <name type="scientific">Punica granatum</name>
    <name type="common">Pomegranate</name>
    <dbReference type="NCBI Taxonomy" id="22663"/>
    <lineage>
        <taxon>Eukaryota</taxon>
        <taxon>Viridiplantae</taxon>
        <taxon>Streptophyta</taxon>
        <taxon>Embryophyta</taxon>
        <taxon>Tracheophyta</taxon>
        <taxon>Spermatophyta</taxon>
        <taxon>Magnoliopsida</taxon>
        <taxon>eudicotyledons</taxon>
        <taxon>Gunneridae</taxon>
        <taxon>Pentapetalae</taxon>
        <taxon>rosids</taxon>
        <taxon>malvids</taxon>
        <taxon>Myrtales</taxon>
        <taxon>Lythraceae</taxon>
        <taxon>Punica</taxon>
    </lineage>
</organism>
<dbReference type="InterPro" id="IPR010264">
    <property type="entry name" value="Self-incomp_S1"/>
</dbReference>
<reference evidence="7 8" key="1">
    <citation type="submission" date="2017-11" db="EMBL/GenBank/DDBJ databases">
        <title>De-novo sequencing of pomegranate (Punica granatum L.) genome.</title>
        <authorList>
            <person name="Akparov Z."/>
            <person name="Amiraslanov A."/>
            <person name="Hajiyeva S."/>
            <person name="Abbasov M."/>
            <person name="Kaur K."/>
            <person name="Hamwieh A."/>
            <person name="Solovyev V."/>
            <person name="Salamov A."/>
            <person name="Braich B."/>
            <person name="Kosarev P."/>
            <person name="Mahmoud A."/>
            <person name="Hajiyev E."/>
            <person name="Babayeva S."/>
            <person name="Izzatullayeva V."/>
            <person name="Mammadov A."/>
            <person name="Mammadov A."/>
            <person name="Sharifova S."/>
            <person name="Ojaghi J."/>
            <person name="Eynullazada K."/>
            <person name="Bayramov B."/>
            <person name="Abdulazimova A."/>
            <person name="Shahmuradov I."/>
        </authorList>
    </citation>
    <scope>NUCLEOTIDE SEQUENCE [LARGE SCALE GENOMIC DNA]</scope>
    <source>
        <strain evidence="8">cv. AG2017</strain>
        <tissue evidence="7">Leaf</tissue>
    </source>
</reference>
<evidence type="ECO:0000313" key="7">
    <source>
        <dbReference type="EMBL" id="PKI36637.1"/>
    </source>
</evidence>
<comment type="caution">
    <text evidence="7">The sequence shown here is derived from an EMBL/GenBank/DDBJ whole genome shotgun (WGS) entry which is preliminary data.</text>
</comment>
<evidence type="ECO:0000313" key="8">
    <source>
        <dbReference type="Proteomes" id="UP000233551"/>
    </source>
</evidence>
<dbReference type="Proteomes" id="UP000233551">
    <property type="component" value="Unassembled WGS sequence"/>
</dbReference>
<evidence type="ECO:0000256" key="4">
    <source>
        <dbReference type="ARBA" id="ARBA00022525"/>
    </source>
</evidence>
<name>A0A2I0HY58_PUNGR</name>
<comment type="subcellular location">
    <subcellularLocation>
        <location evidence="1 6">Secreted</location>
    </subcellularLocation>
</comment>
<evidence type="ECO:0000256" key="5">
    <source>
        <dbReference type="ARBA" id="ARBA00022729"/>
    </source>
</evidence>
<dbReference type="GO" id="GO:0005576">
    <property type="term" value="C:extracellular region"/>
    <property type="evidence" value="ECO:0007669"/>
    <property type="project" value="UniProtKB-SubCell"/>
</dbReference>